<keyword evidence="6 8" id="KW-0368">Histidine biosynthesis</keyword>
<dbReference type="InterPro" id="IPR004013">
    <property type="entry name" value="PHP_dom"/>
</dbReference>
<dbReference type="EC" id="3.1.3.15" evidence="3 8"/>
<sequence length="288" mass="32850">MIRMLKIDGHTHTELCPHGSHESTRAMVERAIELGFDEYWITEHAPMPKDFVQRFAGPADDWQTEGLSWEQVDDYLNLAEQLQSEYADQIKISIGFEIEYLAGFEETTHAFLDQYGKKTQHNILSVHYLQDDQGKFWGIDYSTDELQAGFANELKTPQLLYQRYLKTVLASARCDLGSFSPDKLGHISLIKKYQDYFGLPEAFDRSCQQLIDEIMTTASQRQLSLDFNSAGLYKKYCNDFYPGIQIALAALNAGVPLIFGSDAHGVDEVGRGWHGMKNFLKVLDTLKR</sequence>
<dbReference type="NCBIfam" id="NF005996">
    <property type="entry name" value="PRK08123.1"/>
    <property type="match status" value="1"/>
</dbReference>
<gene>
    <name evidence="10" type="ORF">FC47_GL000295</name>
</gene>
<comment type="pathway">
    <text evidence="1 8">Amino-acid biosynthesis; L-histidine biosynthesis; L-histidine from 5-phospho-alpha-D-ribose 1-diphosphate: step 8/9.</text>
</comment>
<accession>A0A0R1NYX8</accession>
<evidence type="ECO:0000313" key="10">
    <source>
        <dbReference type="EMBL" id="KRL25447.1"/>
    </source>
</evidence>
<evidence type="ECO:0000256" key="5">
    <source>
        <dbReference type="ARBA" id="ARBA00022801"/>
    </source>
</evidence>
<evidence type="ECO:0000256" key="8">
    <source>
        <dbReference type="RuleBase" id="RU366003"/>
    </source>
</evidence>
<comment type="caution">
    <text evidence="10">The sequence shown here is derived from an EMBL/GenBank/DDBJ whole genome shotgun (WGS) entry which is preliminary data.</text>
</comment>
<evidence type="ECO:0000256" key="2">
    <source>
        <dbReference type="ARBA" id="ARBA00009152"/>
    </source>
</evidence>
<evidence type="ECO:0000256" key="1">
    <source>
        <dbReference type="ARBA" id="ARBA00004970"/>
    </source>
</evidence>
<dbReference type="SUPFAM" id="SSF89550">
    <property type="entry name" value="PHP domain-like"/>
    <property type="match status" value="1"/>
</dbReference>
<feature type="domain" description="PHP" evidence="9">
    <location>
        <begin position="8"/>
        <end position="229"/>
    </location>
</feature>
<reference evidence="10 11" key="1">
    <citation type="journal article" date="2015" name="Genome Announc.">
        <title>Expanding the biotechnology potential of lactobacilli through comparative genomics of 213 strains and associated genera.</title>
        <authorList>
            <person name="Sun Z."/>
            <person name="Harris H.M."/>
            <person name="McCann A."/>
            <person name="Guo C."/>
            <person name="Argimon S."/>
            <person name="Zhang W."/>
            <person name="Yang X."/>
            <person name="Jeffery I.B."/>
            <person name="Cooney J.C."/>
            <person name="Kagawa T.F."/>
            <person name="Liu W."/>
            <person name="Song Y."/>
            <person name="Salvetti E."/>
            <person name="Wrobel A."/>
            <person name="Rasinkangas P."/>
            <person name="Parkhill J."/>
            <person name="Rea M.C."/>
            <person name="O'Sullivan O."/>
            <person name="Ritari J."/>
            <person name="Douillard F.P."/>
            <person name="Paul Ross R."/>
            <person name="Yang R."/>
            <person name="Briner A.E."/>
            <person name="Felis G.E."/>
            <person name="de Vos W.M."/>
            <person name="Barrangou R."/>
            <person name="Klaenhammer T.R."/>
            <person name="Caufield P.W."/>
            <person name="Cui Y."/>
            <person name="Zhang H."/>
            <person name="O'Toole P.W."/>
        </authorList>
    </citation>
    <scope>NUCLEOTIDE SEQUENCE [LARGE SCALE GENOMIC DNA]</scope>
    <source>
        <strain evidence="10 11">DSM 13345</strain>
    </source>
</reference>
<dbReference type="Proteomes" id="UP000050901">
    <property type="component" value="Unassembled WGS sequence"/>
</dbReference>
<evidence type="ECO:0000256" key="7">
    <source>
        <dbReference type="ARBA" id="ARBA00049158"/>
    </source>
</evidence>
<name>A0A0R1NYX8_LIMMU</name>
<proteinExistence type="inferred from homology"/>
<dbReference type="Gene3D" id="3.20.20.140">
    <property type="entry name" value="Metal-dependent hydrolases"/>
    <property type="match status" value="1"/>
</dbReference>
<dbReference type="GO" id="GO:0005737">
    <property type="term" value="C:cytoplasm"/>
    <property type="evidence" value="ECO:0007669"/>
    <property type="project" value="TreeGrafter"/>
</dbReference>
<keyword evidence="4 8" id="KW-0028">Amino-acid biosynthesis</keyword>
<organism evidence="10 11">
    <name type="scientific">Limosilactobacillus mucosae DSM 13345</name>
    <dbReference type="NCBI Taxonomy" id="1423771"/>
    <lineage>
        <taxon>Bacteria</taxon>
        <taxon>Bacillati</taxon>
        <taxon>Bacillota</taxon>
        <taxon>Bacilli</taxon>
        <taxon>Lactobacillales</taxon>
        <taxon>Lactobacillaceae</taxon>
        <taxon>Limosilactobacillus</taxon>
    </lineage>
</organism>
<dbReference type="InterPro" id="IPR010140">
    <property type="entry name" value="Histidinol_P_phosphatase_HisJ"/>
</dbReference>
<dbReference type="PANTHER" id="PTHR21039">
    <property type="entry name" value="HISTIDINOL PHOSPHATASE-RELATED"/>
    <property type="match status" value="1"/>
</dbReference>
<dbReference type="InterPro" id="IPR016195">
    <property type="entry name" value="Pol/histidinol_Pase-like"/>
</dbReference>
<evidence type="ECO:0000256" key="6">
    <source>
        <dbReference type="ARBA" id="ARBA00023102"/>
    </source>
</evidence>
<dbReference type="NCBIfam" id="TIGR01856">
    <property type="entry name" value="hisJ_fam"/>
    <property type="match status" value="1"/>
</dbReference>
<dbReference type="PATRIC" id="fig|1423771.3.peg.304"/>
<comment type="similarity">
    <text evidence="2 8">Belongs to the PHP hydrolase family. HisK subfamily.</text>
</comment>
<dbReference type="UniPathway" id="UPA00031">
    <property type="reaction ID" value="UER00013"/>
</dbReference>
<evidence type="ECO:0000256" key="4">
    <source>
        <dbReference type="ARBA" id="ARBA00022605"/>
    </source>
</evidence>
<protein>
    <recommendedName>
        <fullName evidence="3 8">Histidinol-phosphatase</fullName>
        <shortName evidence="8">HolPase</shortName>
        <ecNumber evidence="3 8">3.1.3.15</ecNumber>
    </recommendedName>
</protein>
<dbReference type="CDD" id="cd12110">
    <property type="entry name" value="PHP_HisPPase_Hisj_like"/>
    <property type="match status" value="1"/>
</dbReference>
<dbReference type="GO" id="GO:0000105">
    <property type="term" value="P:L-histidine biosynthetic process"/>
    <property type="evidence" value="ECO:0007669"/>
    <property type="project" value="UniProtKB-UniRule"/>
</dbReference>
<dbReference type="PANTHER" id="PTHR21039:SF0">
    <property type="entry name" value="HISTIDINOL-PHOSPHATASE"/>
    <property type="match status" value="1"/>
</dbReference>
<keyword evidence="5 8" id="KW-0378">Hydrolase</keyword>
<evidence type="ECO:0000259" key="9">
    <source>
        <dbReference type="Pfam" id="PF02811"/>
    </source>
</evidence>
<comment type="catalytic activity">
    <reaction evidence="7 8">
        <text>L-histidinol phosphate + H2O = L-histidinol + phosphate</text>
        <dbReference type="Rhea" id="RHEA:14465"/>
        <dbReference type="ChEBI" id="CHEBI:15377"/>
        <dbReference type="ChEBI" id="CHEBI:43474"/>
        <dbReference type="ChEBI" id="CHEBI:57699"/>
        <dbReference type="ChEBI" id="CHEBI:57980"/>
        <dbReference type="EC" id="3.1.3.15"/>
    </reaction>
</comment>
<dbReference type="EMBL" id="AZEQ01000011">
    <property type="protein sequence ID" value="KRL25447.1"/>
    <property type="molecule type" value="Genomic_DNA"/>
</dbReference>
<evidence type="ECO:0000313" key="11">
    <source>
        <dbReference type="Proteomes" id="UP000050901"/>
    </source>
</evidence>
<dbReference type="AlphaFoldDB" id="A0A0R1NYX8"/>
<evidence type="ECO:0000256" key="3">
    <source>
        <dbReference type="ARBA" id="ARBA00013085"/>
    </source>
</evidence>
<dbReference type="GO" id="GO:0004401">
    <property type="term" value="F:histidinol-phosphatase activity"/>
    <property type="evidence" value="ECO:0007669"/>
    <property type="project" value="UniProtKB-UniRule"/>
</dbReference>
<dbReference type="Pfam" id="PF02811">
    <property type="entry name" value="PHP"/>
    <property type="match status" value="1"/>
</dbReference>